<dbReference type="RefSeq" id="WP_059058027.1">
    <property type="nucleotide sequence ID" value="NZ_CEML01000001.1"/>
</dbReference>
<feature type="transmembrane region" description="Helical" evidence="1">
    <location>
        <begin position="12"/>
        <end position="32"/>
    </location>
</feature>
<evidence type="ECO:0000313" key="3">
    <source>
        <dbReference type="Proteomes" id="UP000066737"/>
    </source>
</evidence>
<keyword evidence="1" id="KW-1133">Transmembrane helix</keyword>
<organism evidence="2 3">
    <name type="scientific">Halobacterium hubeiense</name>
    <dbReference type="NCBI Taxonomy" id="1407499"/>
    <lineage>
        <taxon>Archaea</taxon>
        <taxon>Methanobacteriati</taxon>
        <taxon>Methanobacteriota</taxon>
        <taxon>Stenosarchaea group</taxon>
        <taxon>Halobacteria</taxon>
        <taxon>Halobacteriales</taxon>
        <taxon>Halobacteriaceae</taxon>
        <taxon>Halobacterium</taxon>
    </lineage>
</organism>
<proteinExistence type="predicted"/>
<evidence type="ECO:0000256" key="1">
    <source>
        <dbReference type="SAM" id="Phobius"/>
    </source>
</evidence>
<dbReference type="EMBL" id="LN831302">
    <property type="protein sequence ID" value="CQH62314.1"/>
    <property type="molecule type" value="Genomic_DNA"/>
</dbReference>
<dbReference type="Pfam" id="PF24284">
    <property type="entry name" value="DUF7472"/>
    <property type="match status" value="1"/>
</dbReference>
<dbReference type="AlphaFoldDB" id="A0A0U5H938"/>
<accession>A0A0U5H938</accession>
<dbReference type="InterPro" id="IPR055895">
    <property type="entry name" value="DUF7472"/>
</dbReference>
<keyword evidence="1" id="KW-0472">Membrane</keyword>
<evidence type="ECO:0000313" key="2">
    <source>
        <dbReference type="EMBL" id="CQH62314.1"/>
    </source>
</evidence>
<dbReference type="OrthoDB" id="251412at2157"/>
<gene>
    <name evidence="2" type="ORF">HHUB_3712</name>
</gene>
<protein>
    <submittedName>
        <fullName evidence="2">Uncharacterized protein</fullName>
    </submittedName>
</protein>
<name>A0A0U5H938_9EURY</name>
<feature type="transmembrane region" description="Helical" evidence="1">
    <location>
        <begin position="38"/>
        <end position="61"/>
    </location>
</feature>
<keyword evidence="1" id="KW-0812">Transmembrane</keyword>
<keyword evidence="3" id="KW-1185">Reference proteome</keyword>
<dbReference type="Proteomes" id="UP000066737">
    <property type="component" value="Chromosome I"/>
</dbReference>
<sequence length="66" mass="6734">MSEGPDARLEAGIAILSTLVFIALLVVAGTMSEGFGETGAYGVIGAVVVFILVMAGVGYWLSGKQE</sequence>
<dbReference type="KEGG" id="hhb:Hhub_3712"/>
<reference evidence="3" key="1">
    <citation type="journal article" date="2016" name="Environ. Microbiol.">
        <title>The complete genome of a viable archaeum isolated from 123-million-year-old rock salt.</title>
        <authorList>
            <person name="Jaakkola S.T."/>
            <person name="Pfeiffer F."/>
            <person name="Ravantti J.J."/>
            <person name="Guo Q."/>
            <person name="Liu Y."/>
            <person name="Chen X."/>
            <person name="Ma H."/>
            <person name="Yang C."/>
            <person name="Oksanen H.M."/>
            <person name="Bamford D.H."/>
        </authorList>
    </citation>
    <scope>NUCLEOTIDE SEQUENCE</scope>
    <source>
        <strain evidence="3">JI20-1</strain>
    </source>
</reference>
<dbReference type="GeneID" id="26660299"/>